<accession>A0A5N6XL46</accession>
<organism evidence="1 2">
    <name type="scientific">Aspergillus sergii</name>
    <dbReference type="NCBI Taxonomy" id="1034303"/>
    <lineage>
        <taxon>Eukaryota</taxon>
        <taxon>Fungi</taxon>
        <taxon>Dikarya</taxon>
        <taxon>Ascomycota</taxon>
        <taxon>Pezizomycotina</taxon>
        <taxon>Eurotiomycetes</taxon>
        <taxon>Eurotiomycetidae</taxon>
        <taxon>Eurotiales</taxon>
        <taxon>Aspergillaceae</taxon>
        <taxon>Aspergillus</taxon>
        <taxon>Aspergillus subgen. Circumdati</taxon>
    </lineage>
</organism>
<name>A0A5N6XL46_9EURO</name>
<dbReference type="AlphaFoldDB" id="A0A5N6XL46"/>
<dbReference type="Proteomes" id="UP000325945">
    <property type="component" value="Unassembled WGS sequence"/>
</dbReference>
<sequence>MPIPPPPIFVGKVDPSTFPTSSPDRPLLPFFSVGSRLDFYFLSTGALQRPSFTSCVTSI</sequence>
<dbReference type="EMBL" id="ML741762">
    <property type="protein sequence ID" value="KAE8333568.1"/>
    <property type="molecule type" value="Genomic_DNA"/>
</dbReference>
<protein>
    <submittedName>
        <fullName evidence="1">Uncharacterized protein</fullName>
    </submittedName>
</protein>
<evidence type="ECO:0000313" key="1">
    <source>
        <dbReference type="EMBL" id="KAE8333568.1"/>
    </source>
</evidence>
<proteinExistence type="predicted"/>
<keyword evidence="2" id="KW-1185">Reference proteome</keyword>
<gene>
    <name evidence="1" type="ORF">BDV39DRAFT_52482</name>
</gene>
<reference evidence="2" key="1">
    <citation type="submission" date="2019-04" db="EMBL/GenBank/DDBJ databases">
        <title>Friends and foes A comparative genomics studyof 23 Aspergillus species from section Flavi.</title>
        <authorList>
            <consortium name="DOE Joint Genome Institute"/>
            <person name="Kjaerbolling I."/>
            <person name="Vesth T."/>
            <person name="Frisvad J.C."/>
            <person name="Nybo J.L."/>
            <person name="Theobald S."/>
            <person name="Kildgaard S."/>
            <person name="Isbrandt T."/>
            <person name="Kuo A."/>
            <person name="Sato A."/>
            <person name="Lyhne E.K."/>
            <person name="Kogle M.E."/>
            <person name="Wiebenga A."/>
            <person name="Kun R.S."/>
            <person name="Lubbers R.J."/>
            <person name="Makela M.R."/>
            <person name="Barry K."/>
            <person name="Chovatia M."/>
            <person name="Clum A."/>
            <person name="Daum C."/>
            <person name="Haridas S."/>
            <person name="He G."/>
            <person name="LaButti K."/>
            <person name="Lipzen A."/>
            <person name="Mondo S."/>
            <person name="Riley R."/>
            <person name="Salamov A."/>
            <person name="Simmons B.A."/>
            <person name="Magnuson J.K."/>
            <person name="Henrissat B."/>
            <person name="Mortensen U.H."/>
            <person name="Larsen T.O."/>
            <person name="Devries R.P."/>
            <person name="Grigoriev I.V."/>
            <person name="Machida M."/>
            <person name="Baker S.E."/>
            <person name="Andersen M.R."/>
        </authorList>
    </citation>
    <scope>NUCLEOTIDE SEQUENCE [LARGE SCALE GENOMIC DNA]</scope>
    <source>
        <strain evidence="2">CBS 130017</strain>
    </source>
</reference>
<evidence type="ECO:0000313" key="2">
    <source>
        <dbReference type="Proteomes" id="UP000325945"/>
    </source>
</evidence>